<evidence type="ECO:0000259" key="2">
    <source>
        <dbReference type="Pfam" id="PF00881"/>
    </source>
</evidence>
<evidence type="ECO:0000313" key="4">
    <source>
        <dbReference type="Proteomes" id="UP000815325"/>
    </source>
</evidence>
<dbReference type="InterPro" id="IPR029479">
    <property type="entry name" value="Nitroreductase"/>
</dbReference>
<feature type="transmembrane region" description="Helical" evidence="1">
    <location>
        <begin position="21"/>
        <end position="42"/>
    </location>
</feature>
<comment type="caution">
    <text evidence="3">The sequence shown here is derived from an EMBL/GenBank/DDBJ whole genome shotgun (WGS) entry which is preliminary data.</text>
</comment>
<dbReference type="Proteomes" id="UP000815325">
    <property type="component" value="Unassembled WGS sequence"/>
</dbReference>
<feature type="transmembrane region" description="Helical" evidence="1">
    <location>
        <begin position="48"/>
        <end position="65"/>
    </location>
</feature>
<dbReference type="InterPro" id="IPR000415">
    <property type="entry name" value="Nitroreductase-like"/>
</dbReference>
<keyword evidence="1" id="KW-1133">Transmembrane helix</keyword>
<keyword evidence="4" id="KW-1185">Reference proteome</keyword>
<dbReference type="PANTHER" id="PTHR43821:SF1">
    <property type="entry name" value="NAD(P)H NITROREDUCTASE YDJA-RELATED"/>
    <property type="match status" value="1"/>
</dbReference>
<gene>
    <name evidence="3" type="ORF">DUNSADRAFT_12117</name>
</gene>
<organism evidence="3 4">
    <name type="scientific">Dunaliella salina</name>
    <name type="common">Green alga</name>
    <name type="synonym">Protococcus salinus</name>
    <dbReference type="NCBI Taxonomy" id="3046"/>
    <lineage>
        <taxon>Eukaryota</taxon>
        <taxon>Viridiplantae</taxon>
        <taxon>Chlorophyta</taxon>
        <taxon>core chlorophytes</taxon>
        <taxon>Chlorophyceae</taxon>
        <taxon>CS clade</taxon>
        <taxon>Chlamydomonadales</taxon>
        <taxon>Dunaliellaceae</taxon>
        <taxon>Dunaliella</taxon>
    </lineage>
</organism>
<dbReference type="Gene3D" id="3.40.109.10">
    <property type="entry name" value="NADH Oxidase"/>
    <property type="match status" value="1"/>
</dbReference>
<sequence>MPKQSLDVDFVLSRRDISSPSAGGGSTELLLFALLILSFILGFVFEDAKVAVSVFFGGAVLWVAFKTTSKVEPQPSDARNPPSIALTQLPARQEPLPSAEATLALIKSQRSFPPGDYNGQKLSRPQLEMLLEASNWAPTLNLTQPWRFVVLGGSSKTEFEQLAVQMVEKYTEPREQAAKAAEHVRVKAATAWPLVSHYLAIILSPCPSNPEWEDLASVACAVQNIGLQATAMGIAGYWTSWEAVARDAQEMREFLGLTEPKDRCLGLYCLGFSDRSAGYRSSRGTVQEKVQWRL</sequence>
<evidence type="ECO:0000313" key="3">
    <source>
        <dbReference type="EMBL" id="KAF5832135.1"/>
    </source>
</evidence>
<name>A0ABQ7GC01_DUNSA</name>
<feature type="domain" description="Nitroreductase" evidence="2">
    <location>
        <begin position="117"/>
        <end position="271"/>
    </location>
</feature>
<protein>
    <submittedName>
        <fullName evidence="3">Nitroreductase-like protein</fullName>
    </submittedName>
</protein>
<dbReference type="EMBL" id="MU069895">
    <property type="protein sequence ID" value="KAF5832135.1"/>
    <property type="molecule type" value="Genomic_DNA"/>
</dbReference>
<dbReference type="InterPro" id="IPR052530">
    <property type="entry name" value="NAD(P)H_nitroreductase"/>
</dbReference>
<dbReference type="Pfam" id="PF00881">
    <property type="entry name" value="Nitroreductase"/>
    <property type="match status" value="1"/>
</dbReference>
<dbReference type="PANTHER" id="PTHR43821">
    <property type="entry name" value="NAD(P)H NITROREDUCTASE YDJA-RELATED"/>
    <property type="match status" value="1"/>
</dbReference>
<evidence type="ECO:0000256" key="1">
    <source>
        <dbReference type="SAM" id="Phobius"/>
    </source>
</evidence>
<accession>A0ABQ7GC01</accession>
<proteinExistence type="predicted"/>
<keyword evidence="1" id="KW-0812">Transmembrane</keyword>
<reference evidence="3" key="1">
    <citation type="submission" date="2017-08" db="EMBL/GenBank/DDBJ databases">
        <authorList>
            <person name="Polle J.E."/>
            <person name="Barry K."/>
            <person name="Cushman J."/>
            <person name="Schmutz J."/>
            <person name="Tran D."/>
            <person name="Hathwaick L.T."/>
            <person name="Yim W.C."/>
            <person name="Jenkins J."/>
            <person name="Mckie-Krisberg Z.M."/>
            <person name="Prochnik S."/>
            <person name="Lindquist E."/>
            <person name="Dockter R.B."/>
            <person name="Adam C."/>
            <person name="Molina H."/>
            <person name="Bunkerborg J."/>
            <person name="Jin E."/>
            <person name="Buchheim M."/>
            <person name="Magnuson J."/>
        </authorList>
    </citation>
    <scope>NUCLEOTIDE SEQUENCE</scope>
    <source>
        <strain evidence="3">CCAP 19/18</strain>
    </source>
</reference>
<keyword evidence="1" id="KW-0472">Membrane</keyword>
<dbReference type="SUPFAM" id="SSF55469">
    <property type="entry name" value="FMN-dependent nitroreductase-like"/>
    <property type="match status" value="1"/>
</dbReference>